<reference evidence="2 4" key="1">
    <citation type="submission" date="2015-09" db="EMBL/GenBank/DDBJ databases">
        <title>Identification and resolution of microdiversity through metagenomic sequencing of parallel consortia.</title>
        <authorList>
            <person name="Nelson W.C."/>
            <person name="Romine M.F."/>
            <person name="Lindemann S.R."/>
        </authorList>
    </citation>
    <scope>NUCLEOTIDE SEQUENCE [LARGE SCALE GENOMIC DNA]</scope>
    <source>
        <strain evidence="2">HL-109</strain>
    </source>
</reference>
<dbReference type="EMBL" id="FMBM01000001">
    <property type="protein sequence ID" value="SCC78564.1"/>
    <property type="molecule type" value="Genomic_DNA"/>
</dbReference>
<evidence type="ECO:0000313" key="4">
    <source>
        <dbReference type="Proteomes" id="UP000050497"/>
    </source>
</evidence>
<keyword evidence="3" id="KW-0378">Hydrolase</keyword>
<dbReference type="InterPro" id="IPR005135">
    <property type="entry name" value="Endo/exonuclease/phosphatase"/>
</dbReference>
<evidence type="ECO:0000313" key="3">
    <source>
        <dbReference type="EMBL" id="SCC78564.1"/>
    </source>
</evidence>
<keyword evidence="5" id="KW-1185">Reference proteome</keyword>
<dbReference type="PANTHER" id="PTHR42834">
    <property type="entry name" value="ENDONUCLEASE/EXONUCLEASE/PHOSPHATASE FAMILY PROTEIN (AFU_ORTHOLOGUE AFUA_3G09210)"/>
    <property type="match status" value="1"/>
</dbReference>
<reference evidence="3 5" key="2">
    <citation type="submission" date="2016-08" db="EMBL/GenBank/DDBJ databases">
        <authorList>
            <person name="Varghese N."/>
            <person name="Submissions Spin"/>
        </authorList>
    </citation>
    <scope>NUCLEOTIDE SEQUENCE [LARGE SCALE GENOMIC DNA]</scope>
    <source>
        <strain evidence="3 5">HL-109</strain>
    </source>
</reference>
<keyword evidence="3" id="KW-0540">Nuclease</keyword>
<dbReference type="AlphaFoldDB" id="A0A0P7X481"/>
<dbReference type="PANTHER" id="PTHR42834:SF1">
    <property type="entry name" value="ENDONUCLEASE_EXONUCLEASE_PHOSPHATASE FAMILY PROTEIN (AFU_ORTHOLOGUE AFUA_3G09210)"/>
    <property type="match status" value="1"/>
</dbReference>
<dbReference type="InterPro" id="IPR036691">
    <property type="entry name" value="Endo/exonu/phosph_ase_sf"/>
</dbReference>
<evidence type="ECO:0000313" key="2">
    <source>
        <dbReference type="EMBL" id="KPQ09469.1"/>
    </source>
</evidence>
<evidence type="ECO:0000313" key="5">
    <source>
        <dbReference type="Proteomes" id="UP000182800"/>
    </source>
</evidence>
<proteinExistence type="predicted"/>
<sequence length="384" mass="42035">MKLRIATFNVENLVSRNVYGPRRRPQTAPALAMFDFADPAMRAQAQASMAMTLEDDDRQATALAIAETGADILALQEVENIGVLAPFMKHYVHAVSDIRYGHLRLLSGNDPRGIDCAFAARRGLVADEHAIVATSYAQASFASLGVYDPALAHFGIGPDDRVFNRDCLEIAIDLGDRDLALFICHLKSMGYAADGRDQTRILRRAEACAIRAIVQARFGNGWRDANWIVLGDLNDHRFTIGRGGAIEPTLPSGIDPLFEDFAVDVTAGLPEIERWTLYHRDREGPEGVPVEHHVQLDHILISPALAAANPDPQPQIVRRGLGYATPLDPTHPDRSIAWLSTRADRYPRIGWLRPQASDHCPVAVSLTIPQTRRGNQAGSVPGPG</sequence>
<dbReference type="SUPFAM" id="SSF56219">
    <property type="entry name" value="DNase I-like"/>
    <property type="match status" value="1"/>
</dbReference>
<dbReference type="Pfam" id="PF03372">
    <property type="entry name" value="Exo_endo_phos"/>
    <property type="match status" value="1"/>
</dbReference>
<protein>
    <submittedName>
        <fullName evidence="3">Endonuclease/Exonuclease/phosphatase family protein</fullName>
    </submittedName>
    <submittedName>
        <fullName evidence="2">Putative extracellular nuclease</fullName>
    </submittedName>
</protein>
<dbReference type="Gene3D" id="3.60.10.10">
    <property type="entry name" value="Endonuclease/exonuclease/phosphatase"/>
    <property type="match status" value="1"/>
</dbReference>
<dbReference type="STRING" id="1653334.GA0071312_0362"/>
<dbReference type="OrthoDB" id="1398885at2"/>
<name>A0A0P7X481_9HYPH</name>
<dbReference type="GO" id="GO:0004519">
    <property type="term" value="F:endonuclease activity"/>
    <property type="evidence" value="ECO:0007669"/>
    <property type="project" value="UniProtKB-KW"/>
</dbReference>
<accession>A0A0P7X481</accession>
<dbReference type="RefSeq" id="WP_074443377.1">
    <property type="nucleotide sequence ID" value="NZ_FMBM01000001.1"/>
</dbReference>
<evidence type="ECO:0000259" key="1">
    <source>
        <dbReference type="Pfam" id="PF03372"/>
    </source>
</evidence>
<dbReference type="Proteomes" id="UP000182800">
    <property type="component" value="Unassembled WGS sequence"/>
</dbReference>
<dbReference type="Proteomes" id="UP000050497">
    <property type="component" value="Unassembled WGS sequence"/>
</dbReference>
<dbReference type="PATRIC" id="fig|1653334.4.peg.697"/>
<feature type="domain" description="Endonuclease/exonuclease/phosphatase" evidence="1">
    <location>
        <begin position="57"/>
        <end position="359"/>
    </location>
</feature>
<dbReference type="EMBL" id="LJSX01000027">
    <property type="protein sequence ID" value="KPQ09469.1"/>
    <property type="molecule type" value="Genomic_DNA"/>
</dbReference>
<keyword evidence="3" id="KW-0255">Endonuclease</keyword>
<organism evidence="2 4">
    <name type="scientific">Saliniramus fredricksonii</name>
    <dbReference type="NCBI Taxonomy" id="1653334"/>
    <lineage>
        <taxon>Bacteria</taxon>
        <taxon>Pseudomonadati</taxon>
        <taxon>Pseudomonadota</taxon>
        <taxon>Alphaproteobacteria</taxon>
        <taxon>Hyphomicrobiales</taxon>
        <taxon>Salinarimonadaceae</taxon>
        <taxon>Saliniramus</taxon>
    </lineage>
</organism>
<gene>
    <name evidence="3" type="ORF">GA0071312_0362</name>
    <name evidence="2" type="ORF">HLUCCO17_14750</name>
</gene>
<comment type="caution">
    <text evidence="2">The sequence shown here is derived from an EMBL/GenBank/DDBJ whole genome shotgun (WGS) entry which is preliminary data.</text>
</comment>